<dbReference type="InterPro" id="IPR029063">
    <property type="entry name" value="SAM-dependent_MTases_sf"/>
</dbReference>
<dbReference type="InterPro" id="IPR025714">
    <property type="entry name" value="Methyltranfer_dom"/>
</dbReference>
<dbReference type="PANTHER" id="PTHR12496">
    <property type="entry name" value="CGI-41 METHYLTRANSFERASE"/>
    <property type="match status" value="1"/>
</dbReference>
<name>A0A915EE87_9BILA</name>
<dbReference type="Proteomes" id="UP000887574">
    <property type="component" value="Unplaced"/>
</dbReference>
<protein>
    <submittedName>
        <fullName evidence="3">Methyltransferase domain-containing protein</fullName>
    </submittedName>
</protein>
<dbReference type="WBParaSite" id="jg5744">
    <property type="protein sequence ID" value="jg5744"/>
    <property type="gene ID" value="jg5744"/>
</dbReference>
<dbReference type="PANTHER" id="PTHR12496:SF2">
    <property type="entry name" value="METHYLTRANSFERASE-LIKE PROTEIN 25B"/>
    <property type="match status" value="1"/>
</dbReference>
<accession>A0A915EE87</accession>
<sequence>MLSNPYSAVLKQFGWLADLYTVDFFVEHHWEKLPKAWQVYFEKCLQLSDQPKCTSQQFQQQIELIQHILSDNPTSDTTTFNKVGPAPFSFLALKECVKQLSYSYEAVKDKRQLCKKLNFNENVVGDQNNFTNLLDQPVKLRSKLKPKKLHEVGRLCDLIDVLLAHHKCKFGEDIKHVVDIGAGIGHLSRMFSLVKNLDVTTIEGNSEFVEKSKILDQMFMAKVASKEWKAPNRQEAYIKHTQHIDSLTKGDNHQQTAHVVVGLHSCGDLSPTILRYFVHNINAKVLISIGCCYHKLNGGTDKPFMQDYGGKEKELAEPINISGYPMSSSMFKDVQLSYASREIASFSKDRFLEILISDQSLKVLSIHSYRAALEYLILGCPETSQLSQLNQKLRHQGLPKVKNATTMEFSEYMTQALRNQPDVLKRIENSDNANLSQVMSLLEKDGIKVVIMIALRLILAPLIEAIVLQDRIEFLKENALMCYAVPLFKPNVSPRNIVLISFK</sequence>
<keyword evidence="2" id="KW-1185">Reference proteome</keyword>
<reference evidence="3" key="1">
    <citation type="submission" date="2022-11" db="UniProtKB">
        <authorList>
            <consortium name="WormBaseParasite"/>
        </authorList>
    </citation>
    <scope>IDENTIFICATION</scope>
</reference>
<organism evidence="2 3">
    <name type="scientific">Ditylenchus dipsaci</name>
    <dbReference type="NCBI Taxonomy" id="166011"/>
    <lineage>
        <taxon>Eukaryota</taxon>
        <taxon>Metazoa</taxon>
        <taxon>Ecdysozoa</taxon>
        <taxon>Nematoda</taxon>
        <taxon>Chromadorea</taxon>
        <taxon>Rhabditida</taxon>
        <taxon>Tylenchina</taxon>
        <taxon>Tylenchomorpha</taxon>
        <taxon>Sphaerularioidea</taxon>
        <taxon>Anguinidae</taxon>
        <taxon>Anguininae</taxon>
        <taxon>Ditylenchus</taxon>
    </lineage>
</organism>
<evidence type="ECO:0000313" key="2">
    <source>
        <dbReference type="Proteomes" id="UP000887574"/>
    </source>
</evidence>
<dbReference type="SUPFAM" id="SSF53335">
    <property type="entry name" value="S-adenosyl-L-methionine-dependent methyltransferases"/>
    <property type="match status" value="1"/>
</dbReference>
<evidence type="ECO:0000259" key="1">
    <source>
        <dbReference type="Pfam" id="PF13679"/>
    </source>
</evidence>
<dbReference type="InterPro" id="IPR052220">
    <property type="entry name" value="METTL25"/>
</dbReference>
<evidence type="ECO:0000313" key="3">
    <source>
        <dbReference type="WBParaSite" id="jg5744"/>
    </source>
</evidence>
<feature type="domain" description="Methyltransferase" evidence="1">
    <location>
        <begin position="147"/>
        <end position="297"/>
    </location>
</feature>
<proteinExistence type="predicted"/>
<dbReference type="AlphaFoldDB" id="A0A915EE87"/>
<dbReference type="Pfam" id="PF13679">
    <property type="entry name" value="Methyltransf_32"/>
    <property type="match status" value="1"/>
</dbReference>